<dbReference type="Proteomes" id="UP000017246">
    <property type="component" value="Unassembled WGS sequence"/>
</dbReference>
<gene>
    <name evidence="2" type="ORF">EmuJ_000570900</name>
</gene>
<dbReference type="OrthoDB" id="6259171at2759"/>
<proteinExistence type="predicted"/>
<dbReference type="AlphaFoldDB" id="A0A068Y548"/>
<feature type="region of interest" description="Disordered" evidence="1">
    <location>
        <begin position="1149"/>
        <end position="1177"/>
    </location>
</feature>
<evidence type="ECO:0000313" key="3">
    <source>
        <dbReference type="Proteomes" id="UP000017246"/>
    </source>
</evidence>
<accession>A0A068Y548</accession>
<keyword evidence="3" id="KW-1185">Reference proteome</keyword>
<feature type="compositionally biased region" description="Polar residues" evidence="1">
    <location>
        <begin position="1098"/>
        <end position="1111"/>
    </location>
</feature>
<dbReference type="EMBL" id="LN902841">
    <property type="protein sequence ID" value="CDS38319.1"/>
    <property type="molecule type" value="Genomic_DNA"/>
</dbReference>
<dbReference type="OMA" id="LWYSALA"/>
<feature type="compositionally biased region" description="Basic and acidic residues" evidence="1">
    <location>
        <begin position="958"/>
        <end position="967"/>
    </location>
</feature>
<organism evidence="2 3">
    <name type="scientific">Echinococcus multilocularis</name>
    <name type="common">Fox tapeworm</name>
    <dbReference type="NCBI Taxonomy" id="6211"/>
    <lineage>
        <taxon>Eukaryota</taxon>
        <taxon>Metazoa</taxon>
        <taxon>Spiralia</taxon>
        <taxon>Lophotrochozoa</taxon>
        <taxon>Platyhelminthes</taxon>
        <taxon>Cestoda</taxon>
        <taxon>Eucestoda</taxon>
        <taxon>Cyclophyllidea</taxon>
        <taxon>Taeniidae</taxon>
        <taxon>Echinococcus</taxon>
    </lineage>
</organism>
<feature type="compositionally biased region" description="Basic residues" evidence="1">
    <location>
        <begin position="969"/>
        <end position="979"/>
    </location>
</feature>
<sequence length="1177" mass="129681">MGMTVSDFLAALGGSTPRGGADLKCRYYYRLLEFRDPIFTTCSKNSSETDWSIRYKALGCYDRDNAAAPSSESGSNAVDTRLPNDLSNEARLREDKITPAQQKELIETLQLSDSDEENNTDDKRSSPRKKLTPTTSKRNVIAHNSSSYVEERPLNLPQLISPLPSGKIALKVSASPSSLRQNTRNRNANSLDELKPRKGTLESGVRPENLQKPSVYSPLAVRITEGNAGSSHNQYSSDAISALTSLPVQRLSNQESVPSVEKQVESSELFVRRVLADAEAFCKPLQQLPSNLRGDCKELSEEGDARDTSLCLTYDKGISSLPKLFSLKIVSPLSETHISLGQSVDETLPSPPKRLLLSKDLEASVPLVSPAREQPSNPRKDEAIEELKSAHNSSWILSSFGTVELRSRLLAILPVSSKSSSSRLDKLASLRFLLRSLRMTNSDSHSVTTRRLTGVLLAPATPNPTPRFVEIGTGVTPKRTTVFATQYESKRLVNSAAQTSPRTQAYAFTNTSPSQLTSRRVSVSINTEPLRPGAMENGFSDDYSADYCLKKVLASNDAVMERTIRSFEDSTEEEQLTQASNLDTEAAICWSKLVKFVAATSSSSCSSGSSMRPFVCSCAPDTQRLIHSLFSQTDFTSYPEKILASTRHLLVAALMATSMLDAKRRYEQALESLAKTASRMRRAESKLLRRAWVAIQRSGGVDLPITGVADLGGDAKRWSDLWYSALARVRAVVSEKFHQLIADKEQELRKRITEDPFLKHLKLLNAEEDLLTVCASPSSTPSRNGSKDGRPRIQPKPDGFNESKSDMCAVPRSTLERLVKVFQITSLAGESMRSRQESELILPTDRFAVFGCEGTRQQQSHQQLPIFVAPAPSTNMTPLIVYIDSVLQLHRQLLSCLAVCPETPQYQTSGTSTPQSKKLKSPLAPPPAPPSTTKHSTQRKGKYSKSPVPPPPPAFEDLPIRPHDPVVSKRSKHRKHRQGSHSDETVSSELSEMKKMRKHRDSTSPSGHMPEPSPRMRGKHKLEDERPMKYKSRSSSVAASRKNFDRGEGDETDDSISQRHLHRESKRSRGRSVAPPTRDGSGAQLNGGGGGGMETYSPRKNSLISASSYSPSRPAFSNERQIGSGAGNSIYEPTYIPSVPALHPASRRTLLHDLPPKPPMDPDFYAKWMGRGSSSRR</sequence>
<feature type="compositionally biased region" description="Basic residues" evidence="1">
    <location>
        <begin position="1059"/>
        <end position="1070"/>
    </location>
</feature>
<evidence type="ECO:0000256" key="1">
    <source>
        <dbReference type="SAM" id="MobiDB-lite"/>
    </source>
</evidence>
<feature type="region of interest" description="Disordered" evidence="1">
    <location>
        <begin position="775"/>
        <end position="806"/>
    </location>
</feature>
<reference evidence="2" key="1">
    <citation type="journal article" date="2013" name="Nature">
        <title>The genomes of four tapeworm species reveal adaptations to parasitism.</title>
        <authorList>
            <person name="Tsai I.J."/>
            <person name="Zarowiecki M."/>
            <person name="Holroyd N."/>
            <person name="Garciarrubio A."/>
            <person name="Sanchez-Flores A."/>
            <person name="Brooks K.L."/>
            <person name="Tracey A."/>
            <person name="Bobes R.J."/>
            <person name="Fragoso G."/>
            <person name="Sciutto E."/>
            <person name="Aslett M."/>
            <person name="Beasley H."/>
            <person name="Bennett H.M."/>
            <person name="Cai J."/>
            <person name="Camicia F."/>
            <person name="Clark R."/>
            <person name="Cucher M."/>
            <person name="De Silva N."/>
            <person name="Day T.A."/>
            <person name="Deplazes P."/>
            <person name="Estrada K."/>
            <person name="Fernandez C."/>
            <person name="Holland P.W."/>
            <person name="Hou J."/>
            <person name="Hu S."/>
            <person name="Huckvale T."/>
            <person name="Hung S.S."/>
            <person name="Kamenetzky L."/>
            <person name="Keane J.A."/>
            <person name="Kiss F."/>
            <person name="Koziol U."/>
            <person name="Lambert O."/>
            <person name="Liu K."/>
            <person name="Luo X."/>
            <person name="Luo Y."/>
            <person name="Macchiaroli N."/>
            <person name="Nichol S."/>
            <person name="Paps J."/>
            <person name="Parkinson J."/>
            <person name="Pouchkina-Stantcheva N."/>
            <person name="Riddiford N."/>
            <person name="Rosenzvit M."/>
            <person name="Salinas G."/>
            <person name="Wasmuth J.D."/>
            <person name="Zamanian M."/>
            <person name="Zheng Y."/>
            <person name="Cai X."/>
            <person name="Soberon X."/>
            <person name="Olson P.D."/>
            <person name="Laclette J.P."/>
            <person name="Brehm K."/>
            <person name="Berriman M."/>
            <person name="Garciarrubio A."/>
            <person name="Bobes R.J."/>
            <person name="Fragoso G."/>
            <person name="Sanchez-Flores A."/>
            <person name="Estrada K."/>
            <person name="Cevallos M.A."/>
            <person name="Morett E."/>
            <person name="Gonzalez V."/>
            <person name="Portillo T."/>
            <person name="Ochoa-Leyva A."/>
            <person name="Jose M.V."/>
            <person name="Sciutto E."/>
            <person name="Landa A."/>
            <person name="Jimenez L."/>
            <person name="Valdes V."/>
            <person name="Carrero J.C."/>
            <person name="Larralde C."/>
            <person name="Morales-Montor J."/>
            <person name="Limon-Lason J."/>
            <person name="Soberon X."/>
            <person name="Laclette J.P."/>
        </authorList>
    </citation>
    <scope>NUCLEOTIDE SEQUENCE [LARGE SCALE GENOMIC DNA]</scope>
</reference>
<feature type="compositionally biased region" description="Basic and acidic residues" evidence="1">
    <location>
        <begin position="88"/>
        <end position="97"/>
    </location>
</feature>
<protein>
    <submittedName>
        <fullName evidence="2">Uncharacterized protein</fullName>
    </submittedName>
</protein>
<feature type="compositionally biased region" description="Polar residues" evidence="1">
    <location>
        <begin position="132"/>
        <end position="148"/>
    </location>
</feature>
<feature type="compositionally biased region" description="Polar residues" evidence="1">
    <location>
        <begin position="68"/>
        <end position="78"/>
    </location>
</feature>
<name>A0A068Y548_ECHMU</name>
<feature type="compositionally biased region" description="Polar residues" evidence="1">
    <location>
        <begin position="174"/>
        <end position="190"/>
    </location>
</feature>
<feature type="region of interest" description="Disordered" evidence="1">
    <location>
        <begin position="905"/>
        <end position="1131"/>
    </location>
</feature>
<feature type="region of interest" description="Disordered" evidence="1">
    <location>
        <begin position="173"/>
        <end position="211"/>
    </location>
</feature>
<reference evidence="2" key="2">
    <citation type="submission" date="2015-11" db="EMBL/GenBank/DDBJ databases">
        <authorList>
            <person name="Zhang Y."/>
            <person name="Guo Z."/>
        </authorList>
    </citation>
    <scope>NUCLEOTIDE SEQUENCE</scope>
</reference>
<feature type="compositionally biased region" description="Polar residues" evidence="1">
    <location>
        <begin position="775"/>
        <end position="784"/>
    </location>
</feature>
<evidence type="ECO:0000313" key="2">
    <source>
        <dbReference type="EMBL" id="CDS38319.1"/>
    </source>
</evidence>
<feature type="compositionally biased region" description="Polar residues" evidence="1">
    <location>
        <begin position="905"/>
        <end position="916"/>
    </location>
</feature>
<feature type="region of interest" description="Disordered" evidence="1">
    <location>
        <begin position="66"/>
        <end position="149"/>
    </location>
</feature>